<dbReference type="PANTHER" id="PTHR33577">
    <property type="entry name" value="STERIGMATOCYSTIN BIOSYNTHESIS PEROXIDASE STCC-RELATED"/>
    <property type="match status" value="1"/>
</dbReference>
<comment type="caution">
    <text evidence="10">The sequence shown here is derived from an EMBL/GenBank/DDBJ whole genome shotgun (WGS) entry which is preliminary data.</text>
</comment>
<organism evidence="10 11">
    <name type="scientific">Cercospora berteroae</name>
    <dbReference type="NCBI Taxonomy" id="357750"/>
    <lineage>
        <taxon>Eukaryota</taxon>
        <taxon>Fungi</taxon>
        <taxon>Dikarya</taxon>
        <taxon>Ascomycota</taxon>
        <taxon>Pezizomycotina</taxon>
        <taxon>Dothideomycetes</taxon>
        <taxon>Dothideomycetidae</taxon>
        <taxon>Mycosphaerellales</taxon>
        <taxon>Mycosphaerellaceae</taxon>
        <taxon>Cercospora</taxon>
    </lineage>
</organism>
<dbReference type="PROSITE" id="PS51405">
    <property type="entry name" value="HEME_HALOPEROXIDASE"/>
    <property type="match status" value="1"/>
</dbReference>
<sequence length="461" mass="50598">MFSIVARFCTLLSLTSILLTRFRVHAFPELVGLVNSNQNSRGFTNFAKRESSEEERKLHARQLEALQALTGLVDEFAPGTLDFVSSGGGGWAGFGSIEVGFGPFDVWEKYWFEPPGPTDQRGPCPAQNALANHHVISHTGVVSIWEVLDAVTSVFNLGYDIALASVLVAVISGGDPVTLTYSLGGEDPRVGPPLGGLLGLFGPRQGLEHTHNIVETDASMTRQDIYQFGDAWTMDVNLFFQLYDSVPYGGLFTREAIVQASCLRWHQSVQWNPNFYYGPGTGYFRNFAQMGLFLWANHSDGSLTGYLTHEILYSFYGLTGDGYRPGWERIPENWYRRPAPFSLADHLAELFTWFGLCPALASIGGNTGSPNSFAGINIDDPVSGIANLPNLLEGNNLLCFMLQIVKMQSPSFFNNIYATIFGLLSEVTATLGCPEIPDLTRGGQPLFANLQATYPGARFPF</sequence>
<dbReference type="AlphaFoldDB" id="A0A2S6C6D9"/>
<evidence type="ECO:0000256" key="5">
    <source>
        <dbReference type="ARBA" id="ARBA00023002"/>
    </source>
</evidence>
<keyword evidence="2" id="KW-0575">Peroxidase</keyword>
<dbReference type="OrthoDB" id="407298at2759"/>
<dbReference type="EMBL" id="PNEN01000544">
    <property type="protein sequence ID" value="PPJ55291.1"/>
    <property type="molecule type" value="Genomic_DNA"/>
</dbReference>
<proteinExistence type="inferred from homology"/>
<gene>
    <name evidence="10" type="ORF">CBER1_06414</name>
</gene>
<comment type="similarity">
    <text evidence="7">Belongs to the chloroperoxidase family.</text>
</comment>
<evidence type="ECO:0000259" key="9">
    <source>
        <dbReference type="PROSITE" id="PS51405"/>
    </source>
</evidence>
<evidence type="ECO:0000256" key="3">
    <source>
        <dbReference type="ARBA" id="ARBA00022617"/>
    </source>
</evidence>
<dbReference type="InterPro" id="IPR000028">
    <property type="entry name" value="Chloroperoxidase"/>
</dbReference>
<dbReference type="InterPro" id="IPR036851">
    <property type="entry name" value="Chloroperoxidase-like_sf"/>
</dbReference>
<dbReference type="GO" id="GO:0046872">
    <property type="term" value="F:metal ion binding"/>
    <property type="evidence" value="ECO:0007669"/>
    <property type="project" value="UniProtKB-KW"/>
</dbReference>
<evidence type="ECO:0000256" key="2">
    <source>
        <dbReference type="ARBA" id="ARBA00022559"/>
    </source>
</evidence>
<evidence type="ECO:0000256" key="8">
    <source>
        <dbReference type="SAM" id="SignalP"/>
    </source>
</evidence>
<dbReference type="SUPFAM" id="SSF47571">
    <property type="entry name" value="Cloroperoxidase"/>
    <property type="match status" value="1"/>
</dbReference>
<dbReference type="GO" id="GO:0004601">
    <property type="term" value="F:peroxidase activity"/>
    <property type="evidence" value="ECO:0007669"/>
    <property type="project" value="UniProtKB-KW"/>
</dbReference>
<protein>
    <recommendedName>
        <fullName evidence="9">Heme haloperoxidase family profile domain-containing protein</fullName>
    </recommendedName>
</protein>
<name>A0A2S6C6D9_9PEZI</name>
<dbReference type="PANTHER" id="PTHR33577:SF16">
    <property type="entry name" value="HEME HALOPEROXIDASE FAMILY PROFILE DOMAIN-CONTAINING PROTEIN"/>
    <property type="match status" value="1"/>
</dbReference>
<evidence type="ECO:0000256" key="7">
    <source>
        <dbReference type="ARBA" id="ARBA00025795"/>
    </source>
</evidence>
<feature type="signal peptide" evidence="8">
    <location>
        <begin position="1"/>
        <end position="26"/>
    </location>
</feature>
<evidence type="ECO:0000256" key="4">
    <source>
        <dbReference type="ARBA" id="ARBA00022723"/>
    </source>
</evidence>
<keyword evidence="3" id="KW-0349">Heme</keyword>
<keyword evidence="8" id="KW-0732">Signal</keyword>
<comment type="cofactor">
    <cofactor evidence="1">
        <name>heme b</name>
        <dbReference type="ChEBI" id="CHEBI:60344"/>
    </cofactor>
</comment>
<dbReference type="Pfam" id="PF01328">
    <property type="entry name" value="Peroxidase_2"/>
    <property type="match status" value="1"/>
</dbReference>
<evidence type="ECO:0000313" key="11">
    <source>
        <dbReference type="Proteomes" id="UP000237631"/>
    </source>
</evidence>
<keyword evidence="6" id="KW-0408">Iron</keyword>
<dbReference type="Gene3D" id="1.10.489.10">
    <property type="entry name" value="Chloroperoxidase-like"/>
    <property type="match status" value="1"/>
</dbReference>
<feature type="domain" description="Heme haloperoxidase family profile" evidence="9">
    <location>
        <begin position="108"/>
        <end position="348"/>
    </location>
</feature>
<dbReference type="Proteomes" id="UP000237631">
    <property type="component" value="Unassembled WGS sequence"/>
</dbReference>
<keyword evidence="5" id="KW-0560">Oxidoreductase</keyword>
<keyword evidence="4" id="KW-0479">Metal-binding</keyword>
<accession>A0A2S6C6D9</accession>
<keyword evidence="11" id="KW-1185">Reference proteome</keyword>
<evidence type="ECO:0000313" key="10">
    <source>
        <dbReference type="EMBL" id="PPJ55291.1"/>
    </source>
</evidence>
<feature type="chain" id="PRO_5015633629" description="Heme haloperoxidase family profile domain-containing protein" evidence="8">
    <location>
        <begin position="27"/>
        <end position="461"/>
    </location>
</feature>
<evidence type="ECO:0000256" key="1">
    <source>
        <dbReference type="ARBA" id="ARBA00001970"/>
    </source>
</evidence>
<reference evidence="11" key="1">
    <citation type="journal article" date="2017" name="bioRxiv">
        <title>Conservation of a gene cluster reveals novel cercosporin biosynthetic mechanisms and extends production to the genus Colletotrichum.</title>
        <authorList>
            <person name="de Jonge R."/>
            <person name="Ebert M.K."/>
            <person name="Huitt-Roehl C.R."/>
            <person name="Pal P."/>
            <person name="Suttle J.C."/>
            <person name="Spanner R.E."/>
            <person name="Neubauer J.D."/>
            <person name="Jurick W.M.II."/>
            <person name="Stott K.A."/>
            <person name="Secor G.A."/>
            <person name="Thomma B.P.H.J."/>
            <person name="Van de Peer Y."/>
            <person name="Townsend C.A."/>
            <person name="Bolton M.D."/>
        </authorList>
    </citation>
    <scope>NUCLEOTIDE SEQUENCE [LARGE SCALE GENOMIC DNA]</scope>
    <source>
        <strain evidence="11">CBS538.71</strain>
    </source>
</reference>
<evidence type="ECO:0000256" key="6">
    <source>
        <dbReference type="ARBA" id="ARBA00023004"/>
    </source>
</evidence>